<gene>
    <name evidence="3" type="primary">LOC111100068</name>
</gene>
<name>A0A8B8A7F0_CRAVI</name>
<evidence type="ECO:0000313" key="3">
    <source>
        <dbReference type="RefSeq" id="XP_022287376.1"/>
    </source>
</evidence>
<accession>A0A8B8A7F0</accession>
<proteinExistence type="predicted"/>
<keyword evidence="1" id="KW-0812">Transmembrane</keyword>
<keyword evidence="1" id="KW-0472">Membrane</keyword>
<dbReference type="OrthoDB" id="6052981at2759"/>
<dbReference type="KEGG" id="cvn:111100068"/>
<sequence length="444" mass="50479">MMVKEIPEDRRMSALNGRVSVFVQTICKFCGRVTEVISAYSPKIGDGTGKRVLQVASLVFSIIGLIASLQWLWSAVVSGSGILSHDPTKECRKGDEESCPWFMIFMEMKDKIKSLESNYNEQVLQRVNLERDFMNHSELNFILMEKLKVFFEKLDNISLHCSKAEHYANEIHSRIFFDEVILYFLLTIVLFEIFTRIRPHSREWKDAVEMTIRGYLNKTVPVPPSDAMSVSTASTLEDATDNGSEAIPNGIIKGEKEKKNGTPTHTAPSTPKHGVLRNEMCIVLFRKDCIGIYNSVIETLLSYFTEIKIASAPYYVIESVSDISKIPHVKLFILVCDSAINYGSGSRDIRLATIKVLKTWGAVPILIIGNDEESKRLTGHTQYNNNIRFVFSNELVQDHASAGRVFSFWREMSPHQMSHLRKMIKPILNEVKTVPQLRYITLTK</sequence>
<dbReference type="Proteomes" id="UP000694844">
    <property type="component" value="Chromosome 6"/>
</dbReference>
<keyword evidence="1" id="KW-1133">Transmembrane helix</keyword>
<dbReference type="RefSeq" id="XP_022287376.1">
    <property type="nucleotide sequence ID" value="XM_022431668.1"/>
</dbReference>
<keyword evidence="2" id="KW-1185">Reference proteome</keyword>
<organism evidence="2 3">
    <name type="scientific">Crassostrea virginica</name>
    <name type="common">Eastern oyster</name>
    <dbReference type="NCBI Taxonomy" id="6565"/>
    <lineage>
        <taxon>Eukaryota</taxon>
        <taxon>Metazoa</taxon>
        <taxon>Spiralia</taxon>
        <taxon>Lophotrochozoa</taxon>
        <taxon>Mollusca</taxon>
        <taxon>Bivalvia</taxon>
        <taxon>Autobranchia</taxon>
        <taxon>Pteriomorphia</taxon>
        <taxon>Ostreida</taxon>
        <taxon>Ostreoidea</taxon>
        <taxon>Ostreidae</taxon>
        <taxon>Crassostrea</taxon>
    </lineage>
</organism>
<evidence type="ECO:0000256" key="1">
    <source>
        <dbReference type="SAM" id="Phobius"/>
    </source>
</evidence>
<dbReference type="GeneID" id="111100068"/>
<protein>
    <submittedName>
        <fullName evidence="3">Uncharacterized protein LOC111100068 isoform X1</fullName>
    </submittedName>
</protein>
<feature type="transmembrane region" description="Helical" evidence="1">
    <location>
        <begin position="52"/>
        <end position="73"/>
    </location>
</feature>
<evidence type="ECO:0000313" key="2">
    <source>
        <dbReference type="Proteomes" id="UP000694844"/>
    </source>
</evidence>
<reference evidence="3" key="1">
    <citation type="submission" date="2025-08" db="UniProtKB">
        <authorList>
            <consortium name="RefSeq"/>
        </authorList>
    </citation>
    <scope>IDENTIFICATION</scope>
    <source>
        <tissue evidence="3">Whole sample</tissue>
    </source>
</reference>
<dbReference type="AlphaFoldDB" id="A0A8B8A7F0"/>